<dbReference type="Gene3D" id="3.90.780.10">
    <property type="entry name" value="5'-Nucleotidase, C-terminal domain"/>
    <property type="match status" value="1"/>
</dbReference>
<accession>A0A1H5UFL7</accession>
<gene>
    <name evidence="5" type="ORF">SAMN03080598_01208</name>
</gene>
<dbReference type="PANTHER" id="PTHR11575:SF42">
    <property type="entry name" value="SULFUR OXIDATION PROTEIN SOXB"/>
    <property type="match status" value="1"/>
</dbReference>
<dbReference type="OrthoDB" id="9775118at2"/>
<dbReference type="GO" id="GO:0000166">
    <property type="term" value="F:nucleotide binding"/>
    <property type="evidence" value="ECO:0007669"/>
    <property type="project" value="UniProtKB-KW"/>
</dbReference>
<dbReference type="SUPFAM" id="SSF56300">
    <property type="entry name" value="Metallo-dependent phosphatases"/>
    <property type="match status" value="1"/>
</dbReference>
<dbReference type="InterPro" id="IPR029052">
    <property type="entry name" value="Metallo-depent_PP-like"/>
</dbReference>
<evidence type="ECO:0000259" key="3">
    <source>
        <dbReference type="Pfam" id="PF00149"/>
    </source>
</evidence>
<dbReference type="Pfam" id="PF00149">
    <property type="entry name" value="Metallophos"/>
    <property type="match status" value="1"/>
</dbReference>
<dbReference type="GO" id="GO:0016787">
    <property type="term" value="F:hydrolase activity"/>
    <property type="evidence" value="ECO:0007669"/>
    <property type="project" value="UniProtKB-KW"/>
</dbReference>
<protein>
    <submittedName>
        <fullName evidence="5">5'-nucleotidase</fullName>
    </submittedName>
</protein>
<dbReference type="InterPro" id="IPR036907">
    <property type="entry name" value="5'-Nucleotdase_C_sf"/>
</dbReference>
<keyword evidence="2" id="KW-0378">Hydrolase</keyword>
<dbReference type="SUPFAM" id="SSF55816">
    <property type="entry name" value="5'-nucleotidase (syn. UDP-sugar hydrolase), C-terminal domain"/>
    <property type="match status" value="1"/>
</dbReference>
<evidence type="ECO:0000313" key="5">
    <source>
        <dbReference type="EMBL" id="SEF73238.1"/>
    </source>
</evidence>
<dbReference type="InterPro" id="IPR006179">
    <property type="entry name" value="5_nucleotidase/apyrase"/>
</dbReference>
<organism evidence="5 6">
    <name type="scientific">Algoriphagus boritolerans DSM 17298 = JCM 18970</name>
    <dbReference type="NCBI Taxonomy" id="1120964"/>
    <lineage>
        <taxon>Bacteria</taxon>
        <taxon>Pseudomonadati</taxon>
        <taxon>Bacteroidota</taxon>
        <taxon>Cytophagia</taxon>
        <taxon>Cytophagales</taxon>
        <taxon>Cyclobacteriaceae</taxon>
        <taxon>Algoriphagus</taxon>
    </lineage>
</organism>
<feature type="domain" description="Calcineurin-like phosphoesterase" evidence="3">
    <location>
        <begin position="4"/>
        <end position="216"/>
    </location>
</feature>
<dbReference type="EMBL" id="FNVR01000004">
    <property type="protein sequence ID" value="SEF73238.1"/>
    <property type="molecule type" value="Genomic_DNA"/>
</dbReference>
<dbReference type="Pfam" id="PF02872">
    <property type="entry name" value="5_nucleotid_C"/>
    <property type="match status" value="1"/>
</dbReference>
<evidence type="ECO:0000256" key="1">
    <source>
        <dbReference type="ARBA" id="ARBA00022729"/>
    </source>
</evidence>
<evidence type="ECO:0000256" key="2">
    <source>
        <dbReference type="RuleBase" id="RU362119"/>
    </source>
</evidence>
<dbReference type="STRING" id="1120964.GCA_001313265_03056"/>
<dbReference type="InterPro" id="IPR004843">
    <property type="entry name" value="Calcineurin-like_PHP"/>
</dbReference>
<keyword evidence="6" id="KW-1185">Reference proteome</keyword>
<keyword evidence="1" id="KW-0732">Signal</keyword>
<comment type="similarity">
    <text evidence="2">Belongs to the 5'-nucleotidase family.</text>
</comment>
<dbReference type="PANTHER" id="PTHR11575">
    <property type="entry name" value="5'-NUCLEOTIDASE-RELATED"/>
    <property type="match status" value="1"/>
</dbReference>
<dbReference type="Proteomes" id="UP000236736">
    <property type="component" value="Unassembled WGS sequence"/>
</dbReference>
<dbReference type="AlphaFoldDB" id="A0A1H5UFL7"/>
<dbReference type="RefSeq" id="WP_103923874.1">
    <property type="nucleotide sequence ID" value="NZ_FNVR01000004.1"/>
</dbReference>
<sequence>MELNIIYLNDVHGYLEPHNELFYNNRDEFTESVGGYSRISTLIKGIRQKDSTSLLFDGGDTFHGTLPLVSSKGEAIIPVLNELYFNAMVGHWDFAYGPEQLKNLLSKLNFPMLGINVYNEDGSLFLQPFITIQKENLKIGVIGICSNIIDKTTPSEFSEGLKITDGIDELPGYIKQLKNDQVDIIILLSHNGFPQDMHLLKKVAGIDICLSAHTHNRLYEPVLVNKSIVIQCGCHGSFLGHLKLKIEDKLITGHQYELLKVGSHISPDAEMEKIIHTILQPFESVKNNLIGSTEVTLHRYNTMNSSMDNLLLNAVKYVSGTEISFSNGWRYGVPIEKGNITEEDLFNIIPMNPPVSTVDLTGQEIIDMLEENLERTFSSDPMKQMGGYVKRCSGLRINLRIENPVGHRIQEIYFGEKQLNPKEIFKVSFVTSQGVPKNIGKNRKVMDIKAVEAMTEFLKAHPKFDVNDDNLFALV</sequence>
<dbReference type="GO" id="GO:0009166">
    <property type="term" value="P:nucleotide catabolic process"/>
    <property type="evidence" value="ECO:0007669"/>
    <property type="project" value="InterPro"/>
</dbReference>
<keyword evidence="2" id="KW-0547">Nucleotide-binding</keyword>
<dbReference type="InterPro" id="IPR008334">
    <property type="entry name" value="5'-Nucleotdase_C"/>
</dbReference>
<dbReference type="GO" id="GO:0030288">
    <property type="term" value="C:outer membrane-bounded periplasmic space"/>
    <property type="evidence" value="ECO:0007669"/>
    <property type="project" value="TreeGrafter"/>
</dbReference>
<name>A0A1H5UFL7_9BACT</name>
<reference evidence="6" key="1">
    <citation type="submission" date="2016-10" db="EMBL/GenBank/DDBJ databases">
        <authorList>
            <person name="Varghese N."/>
            <person name="Submissions S."/>
        </authorList>
    </citation>
    <scope>NUCLEOTIDE SEQUENCE [LARGE SCALE GENOMIC DNA]</scope>
    <source>
        <strain evidence="6">DSM 17298</strain>
    </source>
</reference>
<evidence type="ECO:0000259" key="4">
    <source>
        <dbReference type="Pfam" id="PF02872"/>
    </source>
</evidence>
<dbReference type="PRINTS" id="PR01607">
    <property type="entry name" value="APYRASEFAMLY"/>
</dbReference>
<evidence type="ECO:0000313" key="6">
    <source>
        <dbReference type="Proteomes" id="UP000236736"/>
    </source>
</evidence>
<proteinExistence type="inferred from homology"/>
<feature type="domain" description="5'-Nucleotidase C-terminal" evidence="4">
    <location>
        <begin position="293"/>
        <end position="427"/>
    </location>
</feature>
<dbReference type="Gene3D" id="3.60.21.10">
    <property type="match status" value="1"/>
</dbReference>